<sequence length="96" mass="11350">KLLGYSKEEFLEKAIWEIGFLKDIIANKENFTELQKKSIIRYENLPLESAKGKKIYVEFISNQYKVDNHKVIQCFIRDITEKKLAEDILNKNNTIL</sequence>
<evidence type="ECO:0000259" key="1">
    <source>
        <dbReference type="Pfam" id="PF13426"/>
    </source>
</evidence>
<name>A0A432CAS1_9FLAO</name>
<dbReference type="SUPFAM" id="SSF55785">
    <property type="entry name" value="PYP-like sensor domain (PAS domain)"/>
    <property type="match status" value="1"/>
</dbReference>
<evidence type="ECO:0000313" key="2">
    <source>
        <dbReference type="EMBL" id="RTY97139.1"/>
    </source>
</evidence>
<dbReference type="EMBL" id="RYDJ01000129">
    <property type="protein sequence ID" value="RTY97139.1"/>
    <property type="molecule type" value="Genomic_DNA"/>
</dbReference>
<feature type="non-terminal residue" evidence="2">
    <location>
        <position position="1"/>
    </location>
</feature>
<dbReference type="NCBIfam" id="TIGR00229">
    <property type="entry name" value="sensory_box"/>
    <property type="match status" value="1"/>
</dbReference>
<dbReference type="InterPro" id="IPR000014">
    <property type="entry name" value="PAS"/>
</dbReference>
<accession>A0A432CAS1</accession>
<feature type="domain" description="PAS" evidence="1">
    <location>
        <begin position="1"/>
        <end position="81"/>
    </location>
</feature>
<reference evidence="2 3" key="1">
    <citation type="submission" date="2018-12" db="EMBL/GenBank/DDBJ databases">
        <title>Flavobacterium sp. nov., isolated from glacier ice.</title>
        <authorList>
            <person name="Liu Q."/>
            <person name="Xin Y.-H."/>
        </authorList>
    </citation>
    <scope>NUCLEOTIDE SEQUENCE [LARGE SCALE GENOMIC DNA]</scope>
    <source>
        <strain evidence="2 3">RB1N8</strain>
    </source>
</reference>
<dbReference type="InterPro" id="IPR035965">
    <property type="entry name" value="PAS-like_dom_sf"/>
</dbReference>
<evidence type="ECO:0000313" key="3">
    <source>
        <dbReference type="Proteomes" id="UP000280825"/>
    </source>
</evidence>
<dbReference type="Gene3D" id="3.30.450.20">
    <property type="entry name" value="PAS domain"/>
    <property type="match status" value="1"/>
</dbReference>
<gene>
    <name evidence="2" type="ORF">EKL98_16120</name>
</gene>
<dbReference type="RefSeq" id="WP_126563158.1">
    <property type="nucleotide sequence ID" value="NZ_RYDJ01000129.1"/>
</dbReference>
<keyword evidence="3" id="KW-1185">Reference proteome</keyword>
<dbReference type="Proteomes" id="UP000280825">
    <property type="component" value="Unassembled WGS sequence"/>
</dbReference>
<protein>
    <submittedName>
        <fullName evidence="2">PAS domain S-box protein</fullName>
    </submittedName>
</protein>
<dbReference type="Pfam" id="PF13426">
    <property type="entry name" value="PAS_9"/>
    <property type="match status" value="1"/>
</dbReference>
<comment type="caution">
    <text evidence="2">The sequence shown here is derived from an EMBL/GenBank/DDBJ whole genome shotgun (WGS) entry which is preliminary data.</text>
</comment>
<organism evidence="2 3">
    <name type="scientific">Flavobacterium bomense</name>
    <dbReference type="NCBI Taxonomy" id="2497483"/>
    <lineage>
        <taxon>Bacteria</taxon>
        <taxon>Pseudomonadati</taxon>
        <taxon>Bacteroidota</taxon>
        <taxon>Flavobacteriia</taxon>
        <taxon>Flavobacteriales</taxon>
        <taxon>Flavobacteriaceae</taxon>
        <taxon>Flavobacterium</taxon>
    </lineage>
</organism>
<proteinExistence type="predicted"/>
<dbReference type="AlphaFoldDB" id="A0A432CAS1"/>
<dbReference type="CDD" id="cd00130">
    <property type="entry name" value="PAS"/>
    <property type="match status" value="1"/>
</dbReference>